<keyword evidence="4" id="KW-1185">Reference proteome</keyword>
<organism evidence="3 4">
    <name type="scientific">Corynebacterium auriscanis</name>
    <dbReference type="NCBI Taxonomy" id="99807"/>
    <lineage>
        <taxon>Bacteria</taxon>
        <taxon>Bacillati</taxon>
        <taxon>Actinomycetota</taxon>
        <taxon>Actinomycetes</taxon>
        <taxon>Mycobacteriales</taxon>
        <taxon>Corynebacteriaceae</taxon>
        <taxon>Corynebacterium</taxon>
    </lineage>
</organism>
<feature type="compositionally biased region" description="Low complexity" evidence="1">
    <location>
        <begin position="773"/>
        <end position="783"/>
    </location>
</feature>
<dbReference type="Proteomes" id="UP000030145">
    <property type="component" value="Unassembled WGS sequence"/>
</dbReference>
<reference evidence="3 4" key="1">
    <citation type="submission" date="2014-10" db="EMBL/GenBank/DDBJ databases">
        <title>Whole Genome sequence of Corynebacterium auriscanis strain CIP 106629.</title>
        <authorList>
            <person name="Hassan S.S."/>
            <person name="Jamal S.B."/>
            <person name="Tiwari S."/>
            <person name="Oliveira L.D.C."/>
            <person name="Souza F."/>
            <person name="Mariano D.C."/>
            <person name="Almeida S."/>
            <person name="Dorella F."/>
            <person name="Pereira F."/>
            <person name="Carvalho A."/>
            <person name="Leal C.A."/>
            <person name="Soares S.D.C."/>
            <person name="Figueiredo H.C."/>
            <person name="Silva A."/>
            <person name="Azevedo V.A."/>
        </authorList>
    </citation>
    <scope>NUCLEOTIDE SEQUENCE [LARGE SCALE GENOMIC DNA]</scope>
    <source>
        <strain evidence="3 4">CIP 106629</strain>
    </source>
</reference>
<keyword evidence="2" id="KW-0732">Signal</keyword>
<evidence type="ECO:0000313" key="4">
    <source>
        <dbReference type="Proteomes" id="UP000030145"/>
    </source>
</evidence>
<feature type="region of interest" description="Disordered" evidence="1">
    <location>
        <begin position="755"/>
        <end position="792"/>
    </location>
</feature>
<feature type="chain" id="PRO_5039365338" evidence="2">
    <location>
        <begin position="31"/>
        <end position="821"/>
    </location>
</feature>
<accession>A0A0A2DFY1</accession>
<dbReference type="GO" id="GO:0005975">
    <property type="term" value="P:carbohydrate metabolic process"/>
    <property type="evidence" value="ECO:0007669"/>
    <property type="project" value="UniProtKB-ARBA"/>
</dbReference>
<dbReference type="Gene3D" id="2.60.40.10">
    <property type="entry name" value="Immunoglobulins"/>
    <property type="match status" value="2"/>
</dbReference>
<comment type="caution">
    <text evidence="3">The sequence shown here is derived from an EMBL/GenBank/DDBJ whole genome shotgun (WGS) entry which is preliminary data.</text>
</comment>
<dbReference type="InterPro" id="IPR013783">
    <property type="entry name" value="Ig-like_fold"/>
</dbReference>
<dbReference type="GeneID" id="300553893"/>
<dbReference type="AlphaFoldDB" id="A0A0A2DFY1"/>
<feature type="signal peptide" evidence="2">
    <location>
        <begin position="1"/>
        <end position="30"/>
    </location>
</feature>
<sequence>MPSLTSKIHRGSLRPALAIAVALGSATAMTVVPSTVAQEAQTTNKTITAKCKTSDLPLVGAQEIALTDPVKVAITSPQDVKEGEAFEVKVKIDPISIDMSSLPSGVSLQQASRLKMDLVRPTNLQLESFDLKGGNLPIDGAKIITVNEQGKEDPQGTILRFTDAGHNTTGNGPNSATNSHAGLGMDLRNKKSIDLQFPEVTLRFKATAPGTATVGLRTKGAAATLGNPADAITVLATANAPLIGTAWASAGCVPAGDADNLLTINVAAIPATPTQTELTQPEQILVGRPAAFTAKVTPGAAGKVRFTAGTNSVVADVDPQTGQATANLTFDEAKDTPVTAVFEPAVPKEFASSQAELTVTPVQLQGKLEITAPQIATAQKAVEVAVNTPAGAKGQVAITTSDGQERRIPVTDGGQARARFTFSTPGEVTIKAALEASSNSPTTAPPAETKIQVEAADRTGLTINGQLDGIKVGDKRELTATVTPAPNTTDTKGVVHFIVDGQRKTAPVTDGVAKVEHVFTRTGDITLKATYVPAADSEQTRAEEQMTVTVVAASSTAQATLTGEANVYAGAQYSYDFTVIPAANGKVRIFVGDALVARDIAVEEGKARATIDIPADLMGQSTIRAEFIREGESKVSARATHPVTVVANADVGAINSELTSATQEVKAGEALPVRFEARPENADADMKRINGYLELTSNGSKVEKDGQPVRIPVVHGVADMNVTWNSAKEPTKILVATLFDSEGTKLSEAEKQFTVVGESQGPNPDGDVHVEPKPGSSSSMPSPNDGTGSSTGSAKGFFQQIIDFLANFFKKLFAGGGAAKS</sequence>
<dbReference type="EMBL" id="JRVJ01000023">
    <property type="protein sequence ID" value="KGM18070.1"/>
    <property type="molecule type" value="Genomic_DNA"/>
</dbReference>
<protein>
    <submittedName>
        <fullName evidence="3">Uncharacterized protein</fullName>
    </submittedName>
</protein>
<evidence type="ECO:0000256" key="2">
    <source>
        <dbReference type="SAM" id="SignalP"/>
    </source>
</evidence>
<proteinExistence type="predicted"/>
<gene>
    <name evidence="3" type="ORF">MA47_10460</name>
</gene>
<evidence type="ECO:0000256" key="1">
    <source>
        <dbReference type="SAM" id="MobiDB-lite"/>
    </source>
</evidence>
<name>A0A0A2DFY1_9CORY</name>
<evidence type="ECO:0000313" key="3">
    <source>
        <dbReference type="EMBL" id="KGM18070.1"/>
    </source>
</evidence>
<dbReference type="RefSeq" id="WP_035116090.1">
    <property type="nucleotide sequence ID" value="NZ_CP047046.1"/>
</dbReference>